<dbReference type="AlphaFoldDB" id="A0A6I8TUE2"/>
<evidence type="ECO:0000313" key="1">
    <source>
        <dbReference type="EnsemblMetazoa" id="AAEL026712-PA"/>
    </source>
</evidence>
<keyword evidence="2" id="KW-1185">Reference proteome</keyword>
<gene>
    <name evidence="1" type="primary">110676128</name>
</gene>
<organism evidence="1 2">
    <name type="scientific">Aedes aegypti</name>
    <name type="common">Yellowfever mosquito</name>
    <name type="synonym">Culex aegypti</name>
    <dbReference type="NCBI Taxonomy" id="7159"/>
    <lineage>
        <taxon>Eukaryota</taxon>
        <taxon>Metazoa</taxon>
        <taxon>Ecdysozoa</taxon>
        <taxon>Arthropoda</taxon>
        <taxon>Hexapoda</taxon>
        <taxon>Insecta</taxon>
        <taxon>Pterygota</taxon>
        <taxon>Neoptera</taxon>
        <taxon>Endopterygota</taxon>
        <taxon>Diptera</taxon>
        <taxon>Nematocera</taxon>
        <taxon>Culicoidea</taxon>
        <taxon>Culicidae</taxon>
        <taxon>Culicinae</taxon>
        <taxon>Aedini</taxon>
        <taxon>Aedes</taxon>
        <taxon>Stegomyia</taxon>
    </lineage>
</organism>
<protein>
    <submittedName>
        <fullName evidence="1">Uncharacterized protein</fullName>
    </submittedName>
</protein>
<dbReference type="Proteomes" id="UP000008820">
    <property type="component" value="Chromosome 2"/>
</dbReference>
<proteinExistence type="predicted"/>
<accession>A0A6I8TUE2</accession>
<dbReference type="InParanoid" id="A0A6I8TUE2"/>
<reference evidence="1 2" key="1">
    <citation type="submission" date="2017-06" db="EMBL/GenBank/DDBJ databases">
        <title>Aedes aegypti genome working group (AGWG) sequencing and assembly.</title>
        <authorList>
            <consortium name="Aedes aegypti Genome Working Group (AGWG)"/>
            <person name="Matthews B.J."/>
        </authorList>
    </citation>
    <scope>NUCLEOTIDE SEQUENCE [LARGE SCALE GENOMIC DNA]</scope>
    <source>
        <strain evidence="1 2">LVP_AGWG</strain>
    </source>
</reference>
<sequence length="235" mass="23963">MILNWFCLLVLVNFHFSGISASPAQKFSPGIPITPSEKQIPGKLTGVVENSAIIPGNVTIPISTRSENQIPGKVTGVVGNSATGPGNAVAPSFTQSAAPTTVIRTIPAPTSGIVQPQQVYLQTNPSYYSSPQYVGQTPTAYVYPDGTVRAPPSPPRIIQTGTRFNGNYNWLPAGDSISSGSPSTILSSLVGDSLGLSSSRPSGLRSPIRPSAGQALGALGLLGAGAIGAGALLLG</sequence>
<reference evidence="1" key="2">
    <citation type="submission" date="2020-05" db="UniProtKB">
        <authorList>
            <consortium name="EnsemblMetazoa"/>
        </authorList>
    </citation>
    <scope>IDENTIFICATION</scope>
    <source>
        <strain evidence="1">LVP_AGWG</strain>
    </source>
</reference>
<evidence type="ECO:0000313" key="2">
    <source>
        <dbReference type="Proteomes" id="UP000008820"/>
    </source>
</evidence>
<dbReference type="EnsemblMetazoa" id="AAEL026712-RA">
    <property type="protein sequence ID" value="AAEL026712-PA"/>
    <property type="gene ID" value="AAEL026712"/>
</dbReference>
<dbReference type="OrthoDB" id="7764594at2759"/>
<name>A0A6I8TUE2_AEDAE</name>